<dbReference type="Gene3D" id="1.25.40.10">
    <property type="entry name" value="Tetratricopeptide repeat domain"/>
    <property type="match status" value="1"/>
</dbReference>
<protein>
    <recommendedName>
        <fullName evidence="5">Pentatricopeptide repeat domain-containing protein</fullName>
    </recommendedName>
</protein>
<dbReference type="InterPro" id="IPR002885">
    <property type="entry name" value="PPR_rpt"/>
</dbReference>
<evidence type="ECO:0008006" key="5">
    <source>
        <dbReference type="Google" id="ProtNLM"/>
    </source>
</evidence>
<proteinExistence type="predicted"/>
<evidence type="ECO:0000256" key="2">
    <source>
        <dbReference type="SAM" id="MobiDB-lite"/>
    </source>
</evidence>
<name>A0A4V1M4V3_TREME</name>
<organism evidence="3 4">
    <name type="scientific">Tremella mesenterica</name>
    <name type="common">Jelly fungus</name>
    <dbReference type="NCBI Taxonomy" id="5217"/>
    <lineage>
        <taxon>Eukaryota</taxon>
        <taxon>Fungi</taxon>
        <taxon>Dikarya</taxon>
        <taxon>Basidiomycota</taxon>
        <taxon>Agaricomycotina</taxon>
        <taxon>Tremellomycetes</taxon>
        <taxon>Tremellales</taxon>
        <taxon>Tremellaceae</taxon>
        <taxon>Tremella</taxon>
    </lineage>
</organism>
<dbReference type="STRING" id="5217.A0A4V1M4V3"/>
<dbReference type="OrthoDB" id="5588846at2759"/>
<feature type="compositionally biased region" description="Polar residues" evidence="2">
    <location>
        <begin position="726"/>
        <end position="738"/>
    </location>
</feature>
<dbReference type="AlphaFoldDB" id="A0A4V1M4V3"/>
<accession>A0A4V1M4V3</accession>
<gene>
    <name evidence="3" type="ORF">M231_00902</name>
</gene>
<dbReference type="PANTHER" id="PTHR47938:SF35">
    <property type="entry name" value="PENTATRICOPEPTIDE REPEAT-CONTAINING PROTEIN 4, MITOCHONDRIAL-RELATED"/>
    <property type="match status" value="1"/>
</dbReference>
<dbReference type="PROSITE" id="PS51375">
    <property type="entry name" value="PPR"/>
    <property type="match status" value="1"/>
</dbReference>
<feature type="region of interest" description="Disordered" evidence="2">
    <location>
        <begin position="53"/>
        <end position="89"/>
    </location>
</feature>
<feature type="compositionally biased region" description="Polar residues" evidence="2">
    <location>
        <begin position="76"/>
        <end position="86"/>
    </location>
</feature>
<dbReference type="InParanoid" id="A0A4V1M4V3"/>
<dbReference type="GO" id="GO:0003729">
    <property type="term" value="F:mRNA binding"/>
    <property type="evidence" value="ECO:0007669"/>
    <property type="project" value="TreeGrafter"/>
</dbReference>
<feature type="region of interest" description="Disordered" evidence="2">
    <location>
        <begin position="726"/>
        <end position="756"/>
    </location>
</feature>
<feature type="repeat" description="PPR" evidence="1">
    <location>
        <begin position="377"/>
        <end position="413"/>
    </location>
</feature>
<reference evidence="3 4" key="1">
    <citation type="submission" date="2016-06" db="EMBL/GenBank/DDBJ databases">
        <title>Evolution of pathogenesis and genome organization in the Tremellales.</title>
        <authorList>
            <person name="Cuomo C."/>
            <person name="Litvintseva A."/>
            <person name="Heitman J."/>
            <person name="Chen Y."/>
            <person name="Sun S."/>
            <person name="Springer D."/>
            <person name="Dromer F."/>
            <person name="Young S."/>
            <person name="Zeng Q."/>
            <person name="Chapman S."/>
            <person name="Gujja S."/>
            <person name="Saif S."/>
            <person name="Birren B."/>
        </authorList>
    </citation>
    <scope>NUCLEOTIDE SEQUENCE [LARGE SCALE GENOMIC DNA]</scope>
    <source>
        <strain evidence="3 4">ATCC 28783</strain>
    </source>
</reference>
<dbReference type="EMBL" id="SDIL01000006">
    <property type="protein sequence ID" value="RXK41667.1"/>
    <property type="molecule type" value="Genomic_DNA"/>
</dbReference>
<comment type="caution">
    <text evidence="3">The sequence shown here is derived from an EMBL/GenBank/DDBJ whole genome shotgun (WGS) entry which is preliminary data.</text>
</comment>
<keyword evidence="4" id="KW-1185">Reference proteome</keyword>
<evidence type="ECO:0000313" key="3">
    <source>
        <dbReference type="EMBL" id="RXK41667.1"/>
    </source>
</evidence>
<evidence type="ECO:0000313" key="4">
    <source>
        <dbReference type="Proteomes" id="UP000289152"/>
    </source>
</evidence>
<sequence length="907" mass="102564">MLRTTLAHTIIPLTPSRLLIRHVHAQLAQSEASLEPHSIPSVDPSRFPLYRPDLDSPSLDYVPPRPSRSPRHVEQSVISQSNPSDIRSQRKMKARLSAQLTADLPELDEEALRSFYASLVLTGSEEDGSSVSRIVAPEPKIQKRSTDVLTTVEQRLLEMGFGKQGDTSLENMSESGTQMGLAQRMETGEMISAGSSEVHHRVAQLLGALSVDVEPKTPTSVPLGILSRGEWEVLLQEYVDRHDPSGVERVLQLLESHGMSLKEGYILDIMNIYAKFGRPHEIMRLQEIYVPQDLIVPPISDVLIRAHLQTTPPDYQAAIGILKHHETFGSPLSQTSYNFILHHLTSSSPHHQPTSHTRALAWDLFTHMRLTAHPIPTTEIYNTMILACSVSSDPQPERARDLWIEMTEGGIIPQREEYDAIIRALCSTRKDYLEGFDLLRQMLAKHTDATFRPFEDDGELSGRWSNYVPTVNTFTALLEGTKRAGDLMRARWALTEVVKLMKSVEELGHGEREWLGWVNDELLSGVFMTYAAWKPPVSRKMLKEVAQTPENIGAKHDNSKEIRQDRGVPQDDLFEVDMMGELYDISSSSEVIAPVSTSDDQDNNHMPMTSSDALREAEALFVRVVQDISSSNHDGVFSHVQLGPKLVNSYLSVHLAHSSSLALARDKWESTWSQVSTRPNGWSYLQALERCSRGRMSSEDRDTAHSWGEELWKEYISFATHRDHQAQQPIRHSQSLSHSFPIGPIQDSSTSQSSSDATQVRRLFLAGLGPRQVEKTWRARIRLLTLSEHLDQALDNLKEFHTLYPPERITRAYTPVQDMGLAVRATDRTIVAEPDIPPHMLFEDVDVLHQRLVRDEKWEEVAWLKWVLKGWEEALKRRRKWRMRGVGEGRKGLVRLEEEVVGNGLSG</sequence>
<evidence type="ECO:0000256" key="1">
    <source>
        <dbReference type="PROSITE-ProRule" id="PRU00708"/>
    </source>
</evidence>
<feature type="compositionally biased region" description="Low complexity" evidence="2">
    <location>
        <begin position="746"/>
        <end position="756"/>
    </location>
</feature>
<dbReference type="PANTHER" id="PTHR47938">
    <property type="entry name" value="RESPIRATORY COMPLEX I CHAPERONE (CIA84), PUTATIVE (AFU_ORTHOLOGUE AFUA_2G06020)-RELATED"/>
    <property type="match status" value="1"/>
</dbReference>
<dbReference type="VEuPathDB" id="FungiDB:TREMEDRAFT_29866"/>
<dbReference type="Proteomes" id="UP000289152">
    <property type="component" value="Unassembled WGS sequence"/>
</dbReference>
<dbReference type="InterPro" id="IPR011990">
    <property type="entry name" value="TPR-like_helical_dom_sf"/>
</dbReference>